<dbReference type="RefSeq" id="WP_219937680.1">
    <property type="nucleotide sequence ID" value="NZ_JAGFNY010000018.1"/>
</dbReference>
<dbReference type="InterPro" id="IPR007476">
    <property type="entry name" value="RdgC"/>
</dbReference>
<protein>
    <recommendedName>
        <fullName evidence="3">Recombination-associated protein RdgC</fullName>
    </recommendedName>
</protein>
<evidence type="ECO:0000256" key="2">
    <source>
        <dbReference type="ARBA" id="ARBA00008657"/>
    </source>
</evidence>
<dbReference type="Pfam" id="PF04381">
    <property type="entry name" value="RdgC"/>
    <property type="match status" value="1"/>
</dbReference>
<evidence type="ECO:0000256" key="4">
    <source>
        <dbReference type="ARBA" id="ARBA00022490"/>
    </source>
</evidence>
<dbReference type="PANTHER" id="PTHR38103">
    <property type="entry name" value="RECOMBINATION-ASSOCIATED PROTEIN RDGC"/>
    <property type="match status" value="1"/>
</dbReference>
<evidence type="ECO:0000313" key="7">
    <source>
        <dbReference type="Proteomes" id="UP000731465"/>
    </source>
</evidence>
<accession>A0ABS7DGN8</accession>
<dbReference type="NCBIfam" id="NF001464">
    <property type="entry name" value="PRK00321.1-5"/>
    <property type="match status" value="1"/>
</dbReference>
<dbReference type="EMBL" id="JAGFNY010000018">
    <property type="protein sequence ID" value="MBW7570457.1"/>
    <property type="molecule type" value="Genomic_DNA"/>
</dbReference>
<gene>
    <name evidence="6" type="ORF">J5V48_06050</name>
</gene>
<reference evidence="6 7" key="1">
    <citation type="submission" date="2021-03" db="EMBL/GenBank/DDBJ databases">
        <title>Succinivibrio sp. nov. isolated from feces of cow.</title>
        <authorList>
            <person name="Choi J.-Y."/>
        </authorList>
    </citation>
    <scope>NUCLEOTIDE SEQUENCE [LARGE SCALE GENOMIC DNA]</scope>
    <source>
        <strain evidence="6 7">AGMB01872</strain>
    </source>
</reference>
<comment type="caution">
    <text evidence="6">The sequence shown here is derived from an EMBL/GenBank/DDBJ whole genome shotgun (WGS) entry which is preliminary data.</text>
</comment>
<sequence length="304" mass="34205">MWFKNIRFYTLDLGDTLNIIKDEAKVEELLAKTAFKPCEANEQSSIGFAPMFGSNTQFHFSTGNNHFLKLVEETKLLPSQVVKTQVDEQVEKKELELKRVLNKQEIETVKAAVSNSLLSKAFATRKELLIWFNTQANIVGISASSAKRAESALAMLREAFMSFGAKLLAPKCVVEARMTTWIKENNLPEKFDFGSEVTLKSTDDDGGIIRASKEDLTSQEIAVHLNAGKNVYEIALNYDEAVTFSLTNDLTIKKVKPTDIYLEHNLPNKVEDEIADAQSLLILQGEIFTELCSYIMEIFDCDRT</sequence>
<keyword evidence="4" id="KW-0963">Cytoplasm</keyword>
<name>A0ABS7DGN8_9GAMM</name>
<comment type="similarity">
    <text evidence="2">Belongs to the RdgC family.</text>
</comment>
<proteinExistence type="inferred from homology"/>
<organism evidence="6 7">
    <name type="scientific">Succinivibrio faecicola</name>
    <dbReference type="NCBI Taxonomy" id="2820300"/>
    <lineage>
        <taxon>Bacteria</taxon>
        <taxon>Pseudomonadati</taxon>
        <taxon>Pseudomonadota</taxon>
        <taxon>Gammaproteobacteria</taxon>
        <taxon>Aeromonadales</taxon>
        <taxon>Succinivibrionaceae</taxon>
        <taxon>Succinivibrio</taxon>
    </lineage>
</organism>
<dbReference type="Proteomes" id="UP000731465">
    <property type="component" value="Unassembled WGS sequence"/>
</dbReference>
<evidence type="ECO:0000256" key="5">
    <source>
        <dbReference type="ARBA" id="ARBA00023172"/>
    </source>
</evidence>
<keyword evidence="7" id="KW-1185">Reference proteome</keyword>
<comment type="subcellular location">
    <subcellularLocation>
        <location evidence="1">Cytoplasm</location>
        <location evidence="1">Nucleoid</location>
    </subcellularLocation>
</comment>
<evidence type="ECO:0000313" key="6">
    <source>
        <dbReference type="EMBL" id="MBW7570457.1"/>
    </source>
</evidence>
<evidence type="ECO:0000256" key="3">
    <source>
        <dbReference type="ARBA" id="ARBA00022296"/>
    </source>
</evidence>
<keyword evidence="5" id="KW-0233">DNA recombination</keyword>
<dbReference type="PANTHER" id="PTHR38103:SF1">
    <property type="entry name" value="RECOMBINATION-ASSOCIATED PROTEIN RDGC"/>
    <property type="match status" value="1"/>
</dbReference>
<evidence type="ECO:0000256" key="1">
    <source>
        <dbReference type="ARBA" id="ARBA00004453"/>
    </source>
</evidence>